<evidence type="ECO:0000313" key="2">
    <source>
        <dbReference type="Proteomes" id="UP000295252"/>
    </source>
</evidence>
<organism evidence="1 2">
    <name type="scientific">Coffea canephora</name>
    <name type="common">Robusta coffee</name>
    <dbReference type="NCBI Taxonomy" id="49390"/>
    <lineage>
        <taxon>Eukaryota</taxon>
        <taxon>Viridiplantae</taxon>
        <taxon>Streptophyta</taxon>
        <taxon>Embryophyta</taxon>
        <taxon>Tracheophyta</taxon>
        <taxon>Spermatophyta</taxon>
        <taxon>Magnoliopsida</taxon>
        <taxon>eudicotyledons</taxon>
        <taxon>Gunneridae</taxon>
        <taxon>Pentapetalae</taxon>
        <taxon>asterids</taxon>
        <taxon>lamiids</taxon>
        <taxon>Gentianales</taxon>
        <taxon>Rubiaceae</taxon>
        <taxon>Ixoroideae</taxon>
        <taxon>Gardenieae complex</taxon>
        <taxon>Bertiereae - Coffeeae clade</taxon>
        <taxon>Coffeeae</taxon>
        <taxon>Coffea</taxon>
    </lineage>
</organism>
<dbReference type="EMBL" id="HG739182">
    <property type="protein sequence ID" value="CDP15414.1"/>
    <property type="molecule type" value="Genomic_DNA"/>
</dbReference>
<evidence type="ECO:0000313" key="1">
    <source>
        <dbReference type="EMBL" id="CDP15414.1"/>
    </source>
</evidence>
<gene>
    <name evidence="1" type="ORF">GSCOC_T00043141001</name>
</gene>
<accession>A0A068V4G5</accession>
<keyword evidence="2" id="KW-1185">Reference proteome</keyword>
<dbReference type="InParanoid" id="A0A068V4G5"/>
<protein>
    <submittedName>
        <fullName evidence="1">Uncharacterized protein</fullName>
    </submittedName>
</protein>
<reference evidence="2" key="1">
    <citation type="journal article" date="2014" name="Science">
        <title>The coffee genome provides insight into the convergent evolution of caffeine biosynthesis.</title>
        <authorList>
            <person name="Denoeud F."/>
            <person name="Carretero-Paulet L."/>
            <person name="Dereeper A."/>
            <person name="Droc G."/>
            <person name="Guyot R."/>
            <person name="Pietrella M."/>
            <person name="Zheng C."/>
            <person name="Alberti A."/>
            <person name="Anthony F."/>
            <person name="Aprea G."/>
            <person name="Aury J.M."/>
            <person name="Bento P."/>
            <person name="Bernard M."/>
            <person name="Bocs S."/>
            <person name="Campa C."/>
            <person name="Cenci A."/>
            <person name="Combes M.C."/>
            <person name="Crouzillat D."/>
            <person name="Da Silva C."/>
            <person name="Daddiego L."/>
            <person name="De Bellis F."/>
            <person name="Dussert S."/>
            <person name="Garsmeur O."/>
            <person name="Gayraud T."/>
            <person name="Guignon V."/>
            <person name="Jahn K."/>
            <person name="Jamilloux V."/>
            <person name="Joet T."/>
            <person name="Labadie K."/>
            <person name="Lan T."/>
            <person name="Leclercq J."/>
            <person name="Lepelley M."/>
            <person name="Leroy T."/>
            <person name="Li L.T."/>
            <person name="Librado P."/>
            <person name="Lopez L."/>
            <person name="Munoz A."/>
            <person name="Noel B."/>
            <person name="Pallavicini A."/>
            <person name="Perrotta G."/>
            <person name="Poncet V."/>
            <person name="Pot D."/>
            <person name="Priyono X."/>
            <person name="Rigoreau M."/>
            <person name="Rouard M."/>
            <person name="Rozas J."/>
            <person name="Tranchant-Dubreuil C."/>
            <person name="VanBuren R."/>
            <person name="Zhang Q."/>
            <person name="Andrade A.C."/>
            <person name="Argout X."/>
            <person name="Bertrand B."/>
            <person name="de Kochko A."/>
            <person name="Graziosi G."/>
            <person name="Henry R.J."/>
            <person name="Jayarama X."/>
            <person name="Ming R."/>
            <person name="Nagai C."/>
            <person name="Rounsley S."/>
            <person name="Sankoff D."/>
            <person name="Giuliano G."/>
            <person name="Albert V.A."/>
            <person name="Wincker P."/>
            <person name="Lashermes P."/>
        </authorList>
    </citation>
    <scope>NUCLEOTIDE SEQUENCE [LARGE SCALE GENOMIC DNA]</scope>
    <source>
        <strain evidence="2">cv. DH200-94</strain>
    </source>
</reference>
<name>A0A068V4G5_COFCA</name>
<dbReference type="Gramene" id="CDP15414">
    <property type="protein sequence ID" value="CDP15414"/>
    <property type="gene ID" value="GSCOC_T00043141001"/>
</dbReference>
<proteinExistence type="predicted"/>
<dbReference type="Proteomes" id="UP000295252">
    <property type="component" value="Chromosome VIII"/>
</dbReference>
<dbReference type="AlphaFoldDB" id="A0A068V4G5"/>
<sequence>MTSNSLDGVLYAVVIPMRPNQDTKCRKVRESARKILIFLLNKHALIGIFSPKFLMSPLDFCMKDLSRLCHQVDLSRLHLTYLLSCRWMFHSVVTY</sequence>